<proteinExistence type="predicted"/>
<name>A0A3M7PF96_BRAPC</name>
<dbReference type="InterPro" id="IPR038765">
    <property type="entry name" value="Papain-like_cys_pep_sf"/>
</dbReference>
<keyword evidence="1" id="KW-0812">Transmembrane</keyword>
<dbReference type="Proteomes" id="UP000276133">
    <property type="component" value="Unassembled WGS sequence"/>
</dbReference>
<dbReference type="Gene3D" id="3.90.70.80">
    <property type="match status" value="1"/>
</dbReference>
<gene>
    <name evidence="3" type="ORF">BpHYR1_027306</name>
</gene>
<dbReference type="SUPFAM" id="SSF54001">
    <property type="entry name" value="Cysteine proteinases"/>
    <property type="match status" value="1"/>
</dbReference>
<dbReference type="InterPro" id="IPR003323">
    <property type="entry name" value="OTU_dom"/>
</dbReference>
<comment type="caution">
    <text evidence="3">The sequence shown here is derived from an EMBL/GenBank/DDBJ whole genome shotgun (WGS) entry which is preliminary data.</text>
</comment>
<dbReference type="AlphaFoldDB" id="A0A3M7PF96"/>
<dbReference type="CDD" id="cd22744">
    <property type="entry name" value="OTU"/>
    <property type="match status" value="1"/>
</dbReference>
<sequence length="337" mass="40462">ELFEIVSNRLYLLPLWSGIMIHSYFKFNDNYEKKLITRLTNNPVEGWFSHLKNNILQKRKFFEHYSEKKDILDYKKEKLTKIEKELEEKWIDKNSKVKREKGFYYQNLPNFNIDDEDYGFPLSNSFQSLDFDLLFDSLNDVENVELINIFNQIGTDNEPNQNLASFSNQIIDQDFMPIIHLNKLQKMVPVCSKKDGNCLYNSFAIIYFGVEDLFYLFKLISFYVFFEYEAFFRMIFNDMANDETFEVFVQKMTKRGELANHFNIISLYIFLKKKIYIYSLDSSKNIIYSTKIDMWDDFDTPLTIGFLNNHFVPFISTGYQEFEDIENDVSMRQRKIF</sequence>
<dbReference type="EMBL" id="REGN01011445">
    <property type="protein sequence ID" value="RMZ97384.1"/>
    <property type="molecule type" value="Genomic_DNA"/>
</dbReference>
<evidence type="ECO:0000313" key="3">
    <source>
        <dbReference type="EMBL" id="RMZ97384.1"/>
    </source>
</evidence>
<keyword evidence="1" id="KW-1133">Transmembrane helix</keyword>
<evidence type="ECO:0000259" key="2">
    <source>
        <dbReference type="PROSITE" id="PS50802"/>
    </source>
</evidence>
<dbReference type="OrthoDB" id="8957958at2759"/>
<dbReference type="PROSITE" id="PS50802">
    <property type="entry name" value="OTU"/>
    <property type="match status" value="1"/>
</dbReference>
<evidence type="ECO:0000313" key="4">
    <source>
        <dbReference type="Proteomes" id="UP000276133"/>
    </source>
</evidence>
<organism evidence="3 4">
    <name type="scientific">Brachionus plicatilis</name>
    <name type="common">Marine rotifer</name>
    <name type="synonym">Brachionus muelleri</name>
    <dbReference type="NCBI Taxonomy" id="10195"/>
    <lineage>
        <taxon>Eukaryota</taxon>
        <taxon>Metazoa</taxon>
        <taxon>Spiralia</taxon>
        <taxon>Gnathifera</taxon>
        <taxon>Rotifera</taxon>
        <taxon>Eurotatoria</taxon>
        <taxon>Monogononta</taxon>
        <taxon>Pseudotrocha</taxon>
        <taxon>Ploima</taxon>
        <taxon>Brachionidae</taxon>
        <taxon>Brachionus</taxon>
    </lineage>
</organism>
<protein>
    <recommendedName>
        <fullName evidence="2">OTU domain-containing protein</fullName>
    </recommendedName>
</protein>
<evidence type="ECO:0000256" key="1">
    <source>
        <dbReference type="SAM" id="Phobius"/>
    </source>
</evidence>
<reference evidence="3 4" key="1">
    <citation type="journal article" date="2018" name="Sci. Rep.">
        <title>Genomic signatures of local adaptation to the degree of environmental predictability in rotifers.</title>
        <authorList>
            <person name="Franch-Gras L."/>
            <person name="Hahn C."/>
            <person name="Garcia-Roger E.M."/>
            <person name="Carmona M.J."/>
            <person name="Serra M."/>
            <person name="Gomez A."/>
        </authorList>
    </citation>
    <scope>NUCLEOTIDE SEQUENCE [LARGE SCALE GENOMIC DNA]</scope>
    <source>
        <strain evidence="3">HYR1</strain>
    </source>
</reference>
<keyword evidence="1" id="KW-0472">Membrane</keyword>
<accession>A0A3M7PF96</accession>
<keyword evidence="4" id="KW-1185">Reference proteome</keyword>
<feature type="transmembrane region" description="Helical" evidence="1">
    <location>
        <begin position="204"/>
        <end position="226"/>
    </location>
</feature>
<feature type="non-terminal residue" evidence="3">
    <location>
        <position position="1"/>
    </location>
</feature>
<feature type="domain" description="OTU" evidence="2">
    <location>
        <begin position="187"/>
        <end position="317"/>
    </location>
</feature>